<protein>
    <recommendedName>
        <fullName evidence="5">DUF2933 domain-containing protein</fullName>
    </recommendedName>
</protein>
<dbReference type="Pfam" id="PF11666">
    <property type="entry name" value="DUF2933"/>
    <property type="match status" value="1"/>
</dbReference>
<evidence type="ECO:0008006" key="5">
    <source>
        <dbReference type="Google" id="ProtNLM"/>
    </source>
</evidence>
<proteinExistence type="predicted"/>
<dbReference type="Proteomes" id="UP000192534">
    <property type="component" value="Unassembled WGS sequence"/>
</dbReference>
<feature type="region of interest" description="Disordered" evidence="1">
    <location>
        <begin position="52"/>
        <end position="71"/>
    </location>
</feature>
<keyword evidence="2" id="KW-1133">Transmembrane helix</keyword>
<organism evidence="3 4">
    <name type="scientific">Mycolicibacterium rhodesiae</name>
    <name type="common">Mycobacterium rhodesiae</name>
    <dbReference type="NCBI Taxonomy" id="36814"/>
    <lineage>
        <taxon>Bacteria</taxon>
        <taxon>Bacillati</taxon>
        <taxon>Actinomycetota</taxon>
        <taxon>Actinomycetes</taxon>
        <taxon>Mycobacteriales</taxon>
        <taxon>Mycobacteriaceae</taxon>
        <taxon>Mycolicibacterium</taxon>
    </lineage>
</organism>
<evidence type="ECO:0000313" key="3">
    <source>
        <dbReference type="EMBL" id="ORB52461.1"/>
    </source>
</evidence>
<feature type="transmembrane region" description="Helical" evidence="2">
    <location>
        <begin position="6"/>
        <end position="23"/>
    </location>
</feature>
<evidence type="ECO:0000313" key="4">
    <source>
        <dbReference type="Proteomes" id="UP000192534"/>
    </source>
</evidence>
<comment type="caution">
    <text evidence="3">The sequence shown here is derived from an EMBL/GenBank/DDBJ whole genome shotgun (WGS) entry which is preliminary data.</text>
</comment>
<feature type="transmembrane region" description="Helical" evidence="2">
    <location>
        <begin position="30"/>
        <end position="48"/>
    </location>
</feature>
<dbReference type="InterPro" id="IPR021682">
    <property type="entry name" value="DUF2933"/>
</dbReference>
<keyword evidence="2" id="KW-0472">Membrane</keyword>
<dbReference type="AlphaFoldDB" id="A0A1X0IUI5"/>
<evidence type="ECO:0000256" key="1">
    <source>
        <dbReference type="SAM" id="MobiDB-lite"/>
    </source>
</evidence>
<keyword evidence="4" id="KW-1185">Reference proteome</keyword>
<accession>A0A1X0IUI5</accession>
<sequence>MKRQYLVWYALAGAAIAVGAFLFGVSTSTILLALVVLVCPLMMFFMMGGHGGGSDHGSTDEMQHTESTGPS</sequence>
<reference evidence="3 4" key="1">
    <citation type="submission" date="2016-12" db="EMBL/GenBank/DDBJ databases">
        <title>The new phylogeny of genus Mycobacterium.</title>
        <authorList>
            <person name="Tortoli E."/>
            <person name="Trovato A."/>
            <person name="Cirillo D.M."/>
        </authorList>
    </citation>
    <scope>NUCLEOTIDE SEQUENCE [LARGE SCALE GENOMIC DNA]</scope>
    <source>
        <strain evidence="3 4">DSM 44223</strain>
    </source>
</reference>
<gene>
    <name evidence="3" type="ORF">BST42_15380</name>
</gene>
<keyword evidence="2" id="KW-0812">Transmembrane</keyword>
<name>A0A1X0IUI5_MYCRH</name>
<dbReference type="EMBL" id="MVIH01000006">
    <property type="protein sequence ID" value="ORB52461.1"/>
    <property type="molecule type" value="Genomic_DNA"/>
</dbReference>
<evidence type="ECO:0000256" key="2">
    <source>
        <dbReference type="SAM" id="Phobius"/>
    </source>
</evidence>